<comment type="caution">
    <text evidence="4">The sequence shown here is derived from an EMBL/GenBank/DDBJ whole genome shotgun (WGS) entry which is preliminary data.</text>
</comment>
<feature type="compositionally biased region" description="Basic and acidic residues" evidence="1">
    <location>
        <begin position="129"/>
        <end position="154"/>
    </location>
</feature>
<dbReference type="Proteomes" id="UP000003778">
    <property type="component" value="Unassembled WGS sequence"/>
</dbReference>
<dbReference type="InterPro" id="IPR046864">
    <property type="entry name" value="VasX_N"/>
</dbReference>
<name>A0ABP2P012_HAEPA</name>
<feature type="transmembrane region" description="Helical" evidence="2">
    <location>
        <begin position="796"/>
        <end position="818"/>
    </location>
</feature>
<evidence type="ECO:0000313" key="5">
    <source>
        <dbReference type="Proteomes" id="UP000003778"/>
    </source>
</evidence>
<dbReference type="RefSeq" id="WP_005699241.1">
    <property type="nucleotide sequence ID" value="NZ_AJTC01000005.1"/>
</dbReference>
<feature type="domain" description="Toxin VasX N-terminal region" evidence="3">
    <location>
        <begin position="22"/>
        <end position="233"/>
    </location>
</feature>
<evidence type="ECO:0000313" key="4">
    <source>
        <dbReference type="EMBL" id="EIJ31887.1"/>
    </source>
</evidence>
<keyword evidence="2" id="KW-1133">Transmembrane helix</keyword>
<evidence type="ECO:0000256" key="1">
    <source>
        <dbReference type="SAM" id="MobiDB-lite"/>
    </source>
</evidence>
<organism evidence="4 5">
    <name type="scientific">Haemophilus parainfluenzae HK2019</name>
    <dbReference type="NCBI Taxonomy" id="1095746"/>
    <lineage>
        <taxon>Bacteria</taxon>
        <taxon>Pseudomonadati</taxon>
        <taxon>Pseudomonadota</taxon>
        <taxon>Gammaproteobacteria</taxon>
        <taxon>Pasteurellales</taxon>
        <taxon>Pasteurellaceae</taxon>
        <taxon>Haemophilus</taxon>
    </lineage>
</organism>
<gene>
    <name evidence="4" type="ORF">HMPREF1119_2047</name>
</gene>
<keyword evidence="5" id="KW-1185">Reference proteome</keyword>
<dbReference type="EMBL" id="AJTC01000005">
    <property type="protein sequence ID" value="EIJ31887.1"/>
    <property type="molecule type" value="Genomic_DNA"/>
</dbReference>
<evidence type="ECO:0000256" key="2">
    <source>
        <dbReference type="SAM" id="Phobius"/>
    </source>
</evidence>
<keyword evidence="2" id="KW-0812">Transmembrane</keyword>
<keyword evidence="2" id="KW-0472">Membrane</keyword>
<evidence type="ECO:0000259" key="3">
    <source>
        <dbReference type="Pfam" id="PF20249"/>
    </source>
</evidence>
<accession>A0ABP2P012</accession>
<proteinExistence type="predicted"/>
<protein>
    <recommendedName>
        <fullName evidence="3">Toxin VasX N-terminal region domain-containing protein</fullName>
    </recommendedName>
</protein>
<sequence length="1006" mass="113745">MANKEQDYEPQAKPADEVTKQCQEFIRLYPTRWALTDSAFEKIKNTGTIPTPPKGIAEMNSDYDLRRLRDGYIYILATKAECQKFKITTEASNGEAWYIYDCNSDGDKQTFHKWSKNFFEQWVKEQSEKDTSEKDISEKDISQNDTSNEVKEDNSQQFEKNNNEELATREAPQQAEIPEVNVIGTRRTAFIELNRAIETAYIMYSEFKLPYELLQAIERDPLVKMFWMKKIPTNAPSGLTLDIKTTENIVNDFASTTNYVRDYISNLYRSQPIGKLSAWKEQLKKITNSEGVIVALDDPIGIARDLDYYVYYLDDKRQEVLSKYEYAFITAQIIDAHVAQLQMAENSKRRRAVSQYVPYDKKMDMTIAGAYAKLNIDDSHLDNSEDSIVEILKNELGIAQPINGVNTINKIAKIPNLFNTHIDNVVHSICDHIAKNTPKIKNLFELYEKNKNDSMASLCSQYFEGLIGHLSYTSLGQQALITAFNSNNDVVTKTQKEILAKAAESLKNLLDSFKNFLSSLANMGNFYRFNLYSFDRIVQVISNEVVLAGSYRENGKRYYKRTEIIRNIEEVYRKTGVFGQAELLSEKKIFSHANKLKASRKKLTTEELIPVRTELPKGLKVDDSDFKRVTELSSKLDGAAKLFAFSAILGFFTEDSSYTKEGRWANNAAFATLLAFTEKVAPDSELGFEFRQVAGQRMSLTAINNATGATFSSGWQAARAGLFNFGTALAGIGVLVEVANAHEAKYKGDEIDYWGAVSRGTGSALMALSPTTLGTALTMMASTSANVALAGTALRIVALALPYVGAILLLIGIGLALFKKSDMELWIKHSFWGDSDNYWGEAVGAYDWSEPRDELFKENIFDHSIFNNQGTTEFNYYKLEMQRLFAITEKIKFEVIDKHHIRITHPNITNLTIAKRISTSHKAIINRTGKAFWVKTSPQIHFNDSEPGQAILYFPNWRIVDMLTGESGFIDESDIVSLEIKATLPRYDQASENIESDLHTLNMAGK</sequence>
<reference evidence="4 5" key="1">
    <citation type="submission" date="2012-04" db="EMBL/GenBank/DDBJ databases">
        <authorList>
            <person name="Durkin A.S."/>
            <person name="McCorrison J."/>
            <person name="Torralba M."/>
            <person name="Gillis M."/>
            <person name="Methe B."/>
            <person name="Sutton G."/>
            <person name="Nelson K.E."/>
        </authorList>
    </citation>
    <scope>NUCLEOTIDE SEQUENCE [LARGE SCALE GENOMIC DNA]</scope>
    <source>
        <strain evidence="4 5">HK2019</strain>
    </source>
</reference>
<feature type="region of interest" description="Disordered" evidence="1">
    <location>
        <begin position="129"/>
        <end position="160"/>
    </location>
</feature>
<dbReference type="Pfam" id="PF20249">
    <property type="entry name" value="VasX_N"/>
    <property type="match status" value="1"/>
</dbReference>